<reference evidence="1" key="1">
    <citation type="submission" date="2020-03" db="EMBL/GenBank/DDBJ databases">
        <title>The deep terrestrial virosphere.</title>
        <authorList>
            <person name="Holmfeldt K."/>
            <person name="Nilsson E."/>
            <person name="Simone D."/>
            <person name="Lopez-Fernandez M."/>
            <person name="Wu X."/>
            <person name="de Brujin I."/>
            <person name="Lundin D."/>
            <person name="Andersson A."/>
            <person name="Bertilsson S."/>
            <person name="Dopson M."/>
        </authorList>
    </citation>
    <scope>NUCLEOTIDE SEQUENCE</scope>
    <source>
        <strain evidence="1">MM171B01351</strain>
    </source>
</reference>
<protein>
    <submittedName>
        <fullName evidence="1">Uncharacterized protein</fullName>
    </submittedName>
</protein>
<sequence length="326" mass="34125">MSRPRKLMCKLFSVPLIATLALAAGCSSDSDDGGGDGGNQQRSFSAENEVRRFGVMYRVSRDVLSIAFPYLKNGFINQSLGGTSADCLDGGAANYTYFVGPVSGNPNTLQRLEVQFDNCVESIGEINGLLTVTWSGANEEQSAGTFGPTLTWNLTVGEFTYIRNASSGVTTNFNDASGFQRSSLNLSGSEGSTLQGPTGPSLTIGNAADALIERASSQATSVTFSETRGRLQDGAGSSSGYLSTTTSFTASVAPASSVVQGIGTPISGGLEYTRSRDVGPTVRSTLTFSATEATARSRTDSDESEDAGTFTWDSILANPIFVQRGF</sequence>
<name>A0A6M3M9P7_9ZZZZ</name>
<dbReference type="EMBL" id="MT143777">
    <property type="protein sequence ID" value="QJB02363.1"/>
    <property type="molecule type" value="Genomic_DNA"/>
</dbReference>
<dbReference type="AlphaFoldDB" id="A0A6M3M9P7"/>
<dbReference type="PROSITE" id="PS51257">
    <property type="entry name" value="PROKAR_LIPOPROTEIN"/>
    <property type="match status" value="1"/>
</dbReference>
<proteinExistence type="predicted"/>
<accession>A0A6M3M9P7</accession>
<evidence type="ECO:0000313" key="1">
    <source>
        <dbReference type="EMBL" id="QJB02363.1"/>
    </source>
</evidence>
<gene>
    <name evidence="1" type="ORF">MM171B01351_0014</name>
</gene>
<organism evidence="1">
    <name type="scientific">viral metagenome</name>
    <dbReference type="NCBI Taxonomy" id="1070528"/>
    <lineage>
        <taxon>unclassified sequences</taxon>
        <taxon>metagenomes</taxon>
        <taxon>organismal metagenomes</taxon>
    </lineage>
</organism>